<dbReference type="CDD" id="cd00038">
    <property type="entry name" value="CAP_ED"/>
    <property type="match status" value="1"/>
</dbReference>
<feature type="domain" description="Cyclic nucleotide-binding" evidence="1">
    <location>
        <begin position="1"/>
        <end position="54"/>
    </location>
</feature>
<evidence type="ECO:0000313" key="3">
    <source>
        <dbReference type="Proteomes" id="UP001307705"/>
    </source>
</evidence>
<keyword evidence="3" id="KW-1185">Reference proteome</keyword>
<dbReference type="Gene3D" id="2.60.120.10">
    <property type="entry name" value="Jelly Rolls"/>
    <property type="match status" value="1"/>
</dbReference>
<protein>
    <submittedName>
        <fullName evidence="2">Crp/Fnr family transcriptional regulator</fullName>
    </submittedName>
</protein>
<comment type="caution">
    <text evidence="2">The sequence shown here is derived from an EMBL/GenBank/DDBJ whole genome shotgun (WGS) entry which is preliminary data.</text>
</comment>
<name>A0ABQ6PY89_9BACT</name>
<evidence type="ECO:0000313" key="2">
    <source>
        <dbReference type="EMBL" id="GMQ32897.1"/>
    </source>
</evidence>
<accession>A0ABQ6PY89</accession>
<dbReference type="InterPro" id="IPR018490">
    <property type="entry name" value="cNMP-bd_dom_sf"/>
</dbReference>
<gene>
    <name evidence="2" type="ORF">Ataiwa_11690</name>
</gene>
<dbReference type="SUPFAM" id="SSF51206">
    <property type="entry name" value="cAMP-binding domain-like"/>
    <property type="match status" value="1"/>
</dbReference>
<dbReference type="Pfam" id="PF00027">
    <property type="entry name" value="cNMP_binding"/>
    <property type="match status" value="1"/>
</dbReference>
<proteinExistence type="predicted"/>
<dbReference type="InterPro" id="IPR014710">
    <property type="entry name" value="RmlC-like_jellyroll"/>
</dbReference>
<dbReference type="RefSeq" id="WP_338227693.1">
    <property type="nucleotide sequence ID" value="NZ_BTPE01000003.1"/>
</dbReference>
<reference evidence="2 3" key="1">
    <citation type="submission" date="2023-08" db="EMBL/GenBank/DDBJ databases">
        <title>Draft genome sequence of Algoriphagus taiwanensis.</title>
        <authorList>
            <person name="Takatani N."/>
            <person name="Hosokawa M."/>
            <person name="Sawabe T."/>
        </authorList>
    </citation>
    <scope>NUCLEOTIDE SEQUENCE [LARGE SCALE GENOMIC DNA]</scope>
    <source>
        <strain evidence="2 3">JCM 19755</strain>
    </source>
</reference>
<dbReference type="PROSITE" id="PS50042">
    <property type="entry name" value="CNMP_BINDING_3"/>
    <property type="match status" value="1"/>
</dbReference>
<dbReference type="InterPro" id="IPR000595">
    <property type="entry name" value="cNMP-bd_dom"/>
</dbReference>
<sequence>MEDIFDLYKISSFKSYKSGEMIAKEGDYFDFALGILKGAIRTFVHQSNGEERTVRIALEKDVTACSNCLLKGEKSFEYLEAVEDCLVIQVNTKKLKELCQNNIRLLKFWNDNISEAFHEAVHRIMFFQVLTPEERYFTLLEENPELILRIPQKYLASYIGVTTVSLSRIRNRKGRKSIN</sequence>
<organism evidence="2 3">
    <name type="scientific">Algoriphagus taiwanensis</name>
    <dbReference type="NCBI Taxonomy" id="1445656"/>
    <lineage>
        <taxon>Bacteria</taxon>
        <taxon>Pseudomonadati</taxon>
        <taxon>Bacteroidota</taxon>
        <taxon>Cytophagia</taxon>
        <taxon>Cytophagales</taxon>
        <taxon>Cyclobacteriaceae</taxon>
        <taxon>Algoriphagus</taxon>
    </lineage>
</organism>
<dbReference type="Proteomes" id="UP001307705">
    <property type="component" value="Unassembled WGS sequence"/>
</dbReference>
<evidence type="ECO:0000259" key="1">
    <source>
        <dbReference type="PROSITE" id="PS50042"/>
    </source>
</evidence>
<dbReference type="EMBL" id="BTPE01000003">
    <property type="protein sequence ID" value="GMQ32897.1"/>
    <property type="molecule type" value="Genomic_DNA"/>
</dbReference>